<dbReference type="Proteomes" id="UP001054902">
    <property type="component" value="Unassembled WGS sequence"/>
</dbReference>
<reference evidence="2 3" key="1">
    <citation type="journal article" date="2021" name="Sci. Rep.">
        <title>The genome of the diatom Chaetoceros tenuissimus carries an ancient integrated fragment of an extant virus.</title>
        <authorList>
            <person name="Hongo Y."/>
            <person name="Kimura K."/>
            <person name="Takaki Y."/>
            <person name="Yoshida Y."/>
            <person name="Baba S."/>
            <person name="Kobayashi G."/>
            <person name="Nagasaki K."/>
            <person name="Hano T."/>
            <person name="Tomaru Y."/>
        </authorList>
    </citation>
    <scope>NUCLEOTIDE SEQUENCE [LARGE SCALE GENOMIC DNA]</scope>
    <source>
        <strain evidence="2 3">NIES-3715</strain>
    </source>
</reference>
<organism evidence="2 3">
    <name type="scientific">Chaetoceros tenuissimus</name>
    <dbReference type="NCBI Taxonomy" id="426638"/>
    <lineage>
        <taxon>Eukaryota</taxon>
        <taxon>Sar</taxon>
        <taxon>Stramenopiles</taxon>
        <taxon>Ochrophyta</taxon>
        <taxon>Bacillariophyta</taxon>
        <taxon>Coscinodiscophyceae</taxon>
        <taxon>Chaetocerotophycidae</taxon>
        <taxon>Chaetocerotales</taxon>
        <taxon>Chaetocerotaceae</taxon>
        <taxon>Chaetoceros</taxon>
    </lineage>
</organism>
<keyword evidence="3" id="KW-1185">Reference proteome</keyword>
<dbReference type="SUPFAM" id="SSF47954">
    <property type="entry name" value="Cyclin-like"/>
    <property type="match status" value="1"/>
</dbReference>
<proteinExistence type="predicted"/>
<dbReference type="Gene3D" id="1.10.472.10">
    <property type="entry name" value="Cyclin-like"/>
    <property type="match status" value="1"/>
</dbReference>
<dbReference type="EMBL" id="BLLK01000079">
    <property type="protein sequence ID" value="GFH62152.1"/>
    <property type="molecule type" value="Genomic_DNA"/>
</dbReference>
<dbReference type="InterPro" id="IPR039361">
    <property type="entry name" value="Cyclin"/>
</dbReference>
<comment type="caution">
    <text evidence="2">The sequence shown here is derived from an EMBL/GenBank/DDBJ whole genome shotgun (WGS) entry which is preliminary data.</text>
</comment>
<accession>A0AAD3DDW6</accession>
<dbReference type="InterPro" id="IPR006671">
    <property type="entry name" value="Cyclin_N"/>
</dbReference>
<evidence type="ECO:0000313" key="3">
    <source>
        <dbReference type="Proteomes" id="UP001054902"/>
    </source>
</evidence>
<dbReference type="Pfam" id="PF00134">
    <property type="entry name" value="Cyclin_N"/>
    <property type="match status" value="1"/>
</dbReference>
<dbReference type="AlphaFoldDB" id="A0AAD3DDW6"/>
<protein>
    <recommendedName>
        <fullName evidence="1">Cyclin N-terminal domain-containing protein</fullName>
    </recommendedName>
</protein>
<dbReference type="PANTHER" id="PTHR10177">
    <property type="entry name" value="CYCLINS"/>
    <property type="match status" value="1"/>
</dbReference>
<feature type="domain" description="Cyclin N-terminal" evidence="1">
    <location>
        <begin position="72"/>
        <end position="180"/>
    </location>
</feature>
<gene>
    <name evidence="2" type="ORF">CTEN210_18628</name>
</gene>
<sequence length="314" mass="35739">MAELVTLIKIEKSYAIGEVETMGPSCPSSSSTVERKRSRNVVTPTFDMEPYCFDDRSDVSHSELWSQDYLLLREKIFEWQLKVIDALKLDRKCVYFACQYLDRYVWNQHTKACNTSIDIDRSNLQLLSMATLFLATKVHESRKGTAKLLHLLTTLDNSPFAKEDIFKLEGEILFSLDWKVHPVSPQDFLESFGKVVIEKEYTETWTSLLNIANLFAKSLLSQPDCSLYRASSIAIASLRLGIRKLKLPLESATYIEGVICQIFANENAELNADIRRLMIALGLDSLTAKCGSDGERDRLSPCKKRRCNYIHSTA</sequence>
<evidence type="ECO:0000259" key="1">
    <source>
        <dbReference type="Pfam" id="PF00134"/>
    </source>
</evidence>
<dbReference type="InterPro" id="IPR036915">
    <property type="entry name" value="Cyclin-like_sf"/>
</dbReference>
<evidence type="ECO:0000313" key="2">
    <source>
        <dbReference type="EMBL" id="GFH62152.1"/>
    </source>
</evidence>
<name>A0AAD3DDW6_9STRA</name>